<dbReference type="OrthoDB" id="92161at2759"/>
<keyword evidence="2" id="KW-0315">Glutamine amidotransferase</keyword>
<dbReference type="InterPro" id="IPR017926">
    <property type="entry name" value="GATASE"/>
</dbReference>
<dbReference type="GO" id="GO:0005634">
    <property type="term" value="C:nucleus"/>
    <property type="evidence" value="ECO:0007669"/>
    <property type="project" value="TreeGrafter"/>
</dbReference>
<dbReference type="PROSITE" id="PS51273">
    <property type="entry name" value="GATASE_TYPE_1"/>
    <property type="match status" value="1"/>
</dbReference>
<feature type="domain" description="Glutamine amidotransferase" evidence="1">
    <location>
        <begin position="106"/>
        <end position="240"/>
    </location>
</feature>
<proteinExistence type="predicted"/>
<dbReference type="PANTHER" id="PTHR42695">
    <property type="entry name" value="GLUTAMINE AMIDOTRANSFERASE YLR126C-RELATED"/>
    <property type="match status" value="1"/>
</dbReference>
<dbReference type="SUPFAM" id="SSF52317">
    <property type="entry name" value="Class I glutamine amidotransferase-like"/>
    <property type="match status" value="1"/>
</dbReference>
<dbReference type="Pfam" id="PF00117">
    <property type="entry name" value="GATase"/>
    <property type="match status" value="1"/>
</dbReference>
<dbReference type="EMBL" id="ML004442">
    <property type="protein sequence ID" value="RKP31435.1"/>
    <property type="molecule type" value="Genomic_DNA"/>
</dbReference>
<keyword evidence="2" id="KW-0808">Transferase</keyword>
<sequence length="290" mass="31538">MGPHAAVLVLDTPIEGVASEFGDFGDNVLALLGGAPFPLAKYQIAYSLPGIDDDVAIIEQTFARLAAEINAGTVRAVVLTGSRSDSFATDIPWLTRLDKFIQDVLFVRERFPIVGICFGHQVLAKNLGCKVGRNPAKNGWEAGIHTVALNKSILDIECSPFRTALLTDGGKILEHINLLQFHRDLVYCNPPATSNHPLLAATTFQNVGSTPKCSIQGLVTESGPVKILTFQGHPEFVSEQALVMLHKLLDAGLMDKSTFERLTYNTKNLENQGMLVGRIISDFIATYFES</sequence>
<dbReference type="InterPro" id="IPR029062">
    <property type="entry name" value="Class_I_gatase-like"/>
</dbReference>
<dbReference type="GO" id="GO:0016740">
    <property type="term" value="F:transferase activity"/>
    <property type="evidence" value="ECO:0007669"/>
    <property type="project" value="UniProtKB-KW"/>
</dbReference>
<name>A0A4P9ZEQ6_9ASCO</name>
<dbReference type="GO" id="GO:0005829">
    <property type="term" value="C:cytosol"/>
    <property type="evidence" value="ECO:0007669"/>
    <property type="project" value="TreeGrafter"/>
</dbReference>
<accession>A0A4P9ZEQ6</accession>
<dbReference type="CDD" id="cd01741">
    <property type="entry name" value="GATase1_1"/>
    <property type="match status" value="1"/>
</dbReference>
<gene>
    <name evidence="2" type="ORF">METBISCDRAFT_26653</name>
</gene>
<dbReference type="PANTHER" id="PTHR42695:SF5">
    <property type="entry name" value="GLUTAMINE AMIDOTRANSFERASE YLR126C-RELATED"/>
    <property type="match status" value="1"/>
</dbReference>
<dbReference type="AlphaFoldDB" id="A0A4P9ZEQ6"/>
<dbReference type="Proteomes" id="UP000268321">
    <property type="component" value="Unassembled WGS sequence"/>
</dbReference>
<dbReference type="InterPro" id="IPR044992">
    <property type="entry name" value="ChyE-like"/>
</dbReference>
<evidence type="ECO:0000313" key="2">
    <source>
        <dbReference type="EMBL" id="RKP31435.1"/>
    </source>
</evidence>
<evidence type="ECO:0000259" key="1">
    <source>
        <dbReference type="Pfam" id="PF00117"/>
    </source>
</evidence>
<reference evidence="3" key="1">
    <citation type="journal article" date="2018" name="Nat. Microbiol.">
        <title>Leveraging single-cell genomics to expand the fungal tree of life.</title>
        <authorList>
            <person name="Ahrendt S.R."/>
            <person name="Quandt C.A."/>
            <person name="Ciobanu D."/>
            <person name="Clum A."/>
            <person name="Salamov A."/>
            <person name="Andreopoulos B."/>
            <person name="Cheng J.F."/>
            <person name="Woyke T."/>
            <person name="Pelin A."/>
            <person name="Henrissat B."/>
            <person name="Reynolds N.K."/>
            <person name="Benny G.L."/>
            <person name="Smith M.E."/>
            <person name="James T.Y."/>
            <person name="Grigoriev I.V."/>
        </authorList>
    </citation>
    <scope>NUCLEOTIDE SEQUENCE [LARGE SCALE GENOMIC DNA]</scope>
    <source>
        <strain evidence="3">Baker2002</strain>
    </source>
</reference>
<protein>
    <submittedName>
        <fullName evidence="2">Class I glutamine amidotransferase-like protein</fullName>
    </submittedName>
</protein>
<keyword evidence="3" id="KW-1185">Reference proteome</keyword>
<evidence type="ECO:0000313" key="3">
    <source>
        <dbReference type="Proteomes" id="UP000268321"/>
    </source>
</evidence>
<dbReference type="Gene3D" id="3.40.50.880">
    <property type="match status" value="1"/>
</dbReference>
<organism evidence="2 3">
    <name type="scientific">Metschnikowia bicuspidata</name>
    <dbReference type="NCBI Taxonomy" id="27322"/>
    <lineage>
        <taxon>Eukaryota</taxon>
        <taxon>Fungi</taxon>
        <taxon>Dikarya</taxon>
        <taxon>Ascomycota</taxon>
        <taxon>Saccharomycotina</taxon>
        <taxon>Pichiomycetes</taxon>
        <taxon>Metschnikowiaceae</taxon>
        <taxon>Metschnikowia</taxon>
    </lineage>
</organism>